<keyword evidence="1" id="KW-1133">Transmembrane helix</keyword>
<keyword evidence="1" id="KW-0812">Transmembrane</keyword>
<reference evidence="3" key="1">
    <citation type="journal article" date="2019" name="Int. J. Syst. Evol. Microbiol.">
        <title>The Global Catalogue of Microorganisms (GCM) 10K type strain sequencing project: providing services to taxonomists for standard genome sequencing and annotation.</title>
        <authorList>
            <consortium name="The Broad Institute Genomics Platform"/>
            <consortium name="The Broad Institute Genome Sequencing Center for Infectious Disease"/>
            <person name="Wu L."/>
            <person name="Ma J."/>
        </authorList>
    </citation>
    <scope>NUCLEOTIDE SEQUENCE [LARGE SCALE GENOMIC DNA]</scope>
    <source>
        <strain evidence="3">CGMCC 1.7656</strain>
    </source>
</reference>
<feature type="transmembrane region" description="Helical" evidence="1">
    <location>
        <begin position="74"/>
        <end position="93"/>
    </location>
</feature>
<comment type="caution">
    <text evidence="2">The sequence shown here is derived from an EMBL/GenBank/DDBJ whole genome shotgun (WGS) entry which is preliminary data.</text>
</comment>
<accession>A0ABQ2NIF2</accession>
<keyword evidence="3" id="KW-1185">Reference proteome</keyword>
<dbReference type="EMBL" id="BMLV01000002">
    <property type="protein sequence ID" value="GGP03274.1"/>
    <property type="molecule type" value="Genomic_DNA"/>
</dbReference>
<evidence type="ECO:0008006" key="4">
    <source>
        <dbReference type="Google" id="ProtNLM"/>
    </source>
</evidence>
<protein>
    <recommendedName>
        <fullName evidence="4">Cytochrome C oxidase subunit IV</fullName>
    </recommendedName>
</protein>
<feature type="transmembrane region" description="Helical" evidence="1">
    <location>
        <begin position="12"/>
        <end position="32"/>
    </location>
</feature>
<name>A0ABQ2NIF2_9FLAO</name>
<organism evidence="2 3">
    <name type="scientific">Cloacibacterium rupense</name>
    <dbReference type="NCBI Taxonomy" id="517423"/>
    <lineage>
        <taxon>Bacteria</taxon>
        <taxon>Pseudomonadati</taxon>
        <taxon>Bacteroidota</taxon>
        <taxon>Flavobacteriia</taxon>
        <taxon>Flavobacteriales</taxon>
        <taxon>Weeksellaceae</taxon>
    </lineage>
</organism>
<evidence type="ECO:0000313" key="2">
    <source>
        <dbReference type="EMBL" id="GGP03274.1"/>
    </source>
</evidence>
<evidence type="ECO:0000313" key="3">
    <source>
        <dbReference type="Proteomes" id="UP000620064"/>
    </source>
</evidence>
<gene>
    <name evidence="2" type="ORF">GCM10010992_11020</name>
</gene>
<keyword evidence="1" id="KW-0472">Membrane</keyword>
<dbReference type="Proteomes" id="UP000620064">
    <property type="component" value="Unassembled WGS sequence"/>
</dbReference>
<evidence type="ECO:0000256" key="1">
    <source>
        <dbReference type="SAM" id="Phobius"/>
    </source>
</evidence>
<feature type="transmembrane region" description="Helical" evidence="1">
    <location>
        <begin position="44"/>
        <end position="62"/>
    </location>
</feature>
<sequence>MKTHPLLIPKNVILSISIIGLVFTLVGSLLKLSHWHIGVITPNILLSISIVFKLLSIFVVLLDIVKNPIKNKLMWIIPLFFVGNLVAIIYLINRGTHLRKAIR</sequence>
<proteinExistence type="predicted"/>